<dbReference type="RefSeq" id="WP_186813438.1">
    <property type="nucleotide sequence ID" value="NZ_BJUB01000011.1"/>
</dbReference>
<organism evidence="2 3">
    <name type="scientific">Cellulomonas xylanilytica</name>
    <dbReference type="NCBI Taxonomy" id="233583"/>
    <lineage>
        <taxon>Bacteria</taxon>
        <taxon>Bacillati</taxon>
        <taxon>Actinomycetota</taxon>
        <taxon>Actinomycetes</taxon>
        <taxon>Micrococcales</taxon>
        <taxon>Cellulomonadaceae</taxon>
        <taxon>Cellulomonas</taxon>
    </lineage>
</organism>
<accession>A0A510V7Q8</accession>
<dbReference type="EMBL" id="BJUB01000011">
    <property type="protein sequence ID" value="GEK22816.1"/>
    <property type="molecule type" value="Genomic_DNA"/>
</dbReference>
<reference evidence="2 3" key="1">
    <citation type="submission" date="2019-07" db="EMBL/GenBank/DDBJ databases">
        <title>Whole genome shotgun sequence of Cellulomonas xylanilytica NBRC 101102.</title>
        <authorList>
            <person name="Hosoyama A."/>
            <person name="Uohara A."/>
            <person name="Ohji S."/>
            <person name="Ichikawa N."/>
        </authorList>
    </citation>
    <scope>NUCLEOTIDE SEQUENCE [LARGE SCALE GENOMIC DNA]</scope>
    <source>
        <strain evidence="2 3">NBRC 101102</strain>
    </source>
</reference>
<evidence type="ECO:0000313" key="3">
    <source>
        <dbReference type="Proteomes" id="UP000321118"/>
    </source>
</evidence>
<sequence length="466" mass="49016">MSAELDGLLARASNEIEAAAPSLDGGRLGVVRAAARRRRIARHAAESFAGVGAVGVLGVGLWFGLGQATPDEVVPVETPTVTPSPSDTPTPTPTPSSTPTSTPTGPPTRAESIDDAVVIERLAAPRTGEQWHSPERTPEMDAVLEQSEWSTSVTYRVGTRADSVIYISVGDGNAPWANQEVSALFEVDAAGPRLIACPSARTGDPCAGSAAEPTVVRDEETFYDSLTMPQSIDLDGYVVTTTHARASEFASVYGDAQALSEQPSSTRTLRQLGALAVVERTAPAEIADLTNIEFGVMTPFGSFFALTQEDLPAGEFEAIQWDDGIRRVASDGPDGDDYTAFTRGPGAPSCVSWHFSRASSHVPAQWRAAGTTPGGHRVYVPAAGGSSLSQAVRAWHEENSWTVSELGSEDPAADEYGTLHGAAAGYTYPTDQAFLEANALFAVQGPAGEWMLGMRSDASNVVYECA</sequence>
<feature type="compositionally biased region" description="Low complexity" evidence="1">
    <location>
        <begin position="75"/>
        <end position="85"/>
    </location>
</feature>
<evidence type="ECO:0000256" key="1">
    <source>
        <dbReference type="SAM" id="MobiDB-lite"/>
    </source>
</evidence>
<name>A0A510V7Q8_9CELL</name>
<feature type="compositionally biased region" description="Pro residues" evidence="1">
    <location>
        <begin position="86"/>
        <end position="96"/>
    </location>
</feature>
<dbReference type="Proteomes" id="UP000321118">
    <property type="component" value="Unassembled WGS sequence"/>
</dbReference>
<protein>
    <submittedName>
        <fullName evidence="2">Uncharacterized protein</fullName>
    </submittedName>
</protein>
<evidence type="ECO:0000313" key="2">
    <source>
        <dbReference type="EMBL" id="GEK22816.1"/>
    </source>
</evidence>
<comment type="caution">
    <text evidence="2">The sequence shown here is derived from an EMBL/GenBank/DDBJ whole genome shotgun (WGS) entry which is preliminary data.</text>
</comment>
<dbReference type="AlphaFoldDB" id="A0A510V7Q8"/>
<feature type="region of interest" description="Disordered" evidence="1">
    <location>
        <begin position="75"/>
        <end position="112"/>
    </location>
</feature>
<gene>
    <name evidence="2" type="ORF">CXY01_33360</name>
</gene>
<keyword evidence="3" id="KW-1185">Reference proteome</keyword>
<proteinExistence type="predicted"/>